<dbReference type="InterPro" id="IPR011991">
    <property type="entry name" value="ArsR-like_HTH"/>
</dbReference>
<dbReference type="SUPFAM" id="SSF55874">
    <property type="entry name" value="ATPase domain of HSP90 chaperone/DNA topoisomerase II/histidine kinase"/>
    <property type="match status" value="1"/>
</dbReference>
<sequence>MDKIIEMLEIVRDHPTGTTSAIAEYMCISRQAALSKVKKLVSDGVVKATGSGKGTRYEVADTQNHLVLGIDDNLDEFIVWSKHIYPLLYKGIKKNVVDILSYGFTEMLNNVKDHSDGSECVVTISVNPLRTKIRILDNGVGIFEKIKKAFNLQNVEESIFELSKGKLTTDANNHTGKGVFFSSKVFDRFALISKGWAFTHSHGSDIHVMQETDYLDGTLVMMEIANNSTKELTEVFEQFTSGLNFSKTLVPVKLAQIEGFTLMSRSQAKRLVTRFEKFSDVLLDFKDVQIVGQGFADQLFRVFKNEHPNVNLIPINMSEDVEFMVRHVGGI</sequence>
<reference evidence="2" key="1">
    <citation type="submission" date="2022-07" db="EMBL/GenBank/DDBJ databases">
        <title>Genome-based characterization of novel serogroup A variants of Pasteurella multocida.</title>
        <authorList>
            <person name="Prajapati A."/>
            <person name="Yogisharadhya R."/>
            <person name="Mohanty N."/>
            <person name="Chanda M."/>
            <person name="Mendem S.K."/>
            <person name="Siddaramappa S."/>
            <person name="Shivachandra S.B."/>
        </authorList>
    </citation>
    <scope>NUCLEOTIDE SEQUENCE</scope>
    <source>
        <strain evidence="2">NIVEDIPm19</strain>
    </source>
</reference>
<dbReference type="Proteomes" id="UP001145481">
    <property type="component" value="Unassembled WGS sequence"/>
</dbReference>
<evidence type="ECO:0000313" key="2">
    <source>
        <dbReference type="EMBL" id="MDA5622609.1"/>
    </source>
</evidence>
<dbReference type="Gene3D" id="3.30.565.10">
    <property type="entry name" value="Histidine kinase-like ATPase, C-terminal domain"/>
    <property type="match status" value="1"/>
</dbReference>
<dbReference type="Pfam" id="PF14213">
    <property type="entry name" value="DUF4325"/>
    <property type="match status" value="1"/>
</dbReference>
<dbReference type="InterPro" id="IPR036890">
    <property type="entry name" value="HATPase_C_sf"/>
</dbReference>
<dbReference type="GO" id="GO:0006355">
    <property type="term" value="P:regulation of DNA-templated transcription"/>
    <property type="evidence" value="ECO:0007669"/>
    <property type="project" value="UniProtKB-ARBA"/>
</dbReference>
<evidence type="ECO:0000259" key="1">
    <source>
        <dbReference type="Pfam" id="PF14213"/>
    </source>
</evidence>
<dbReference type="SUPFAM" id="SSF46785">
    <property type="entry name" value="Winged helix' DNA-binding domain"/>
    <property type="match status" value="1"/>
</dbReference>
<dbReference type="InterPro" id="IPR025474">
    <property type="entry name" value="DUF4325"/>
</dbReference>
<dbReference type="AlphaFoldDB" id="A0A9X3ZKH2"/>
<dbReference type="RefSeq" id="WP_195189028.1">
    <property type="nucleotide sequence ID" value="NZ_JADMLJ010000019.1"/>
</dbReference>
<accession>A0A9X3ZKH2</accession>
<organism evidence="2 3">
    <name type="scientific">Pasteurella multocida</name>
    <dbReference type="NCBI Taxonomy" id="747"/>
    <lineage>
        <taxon>Bacteria</taxon>
        <taxon>Pseudomonadati</taxon>
        <taxon>Pseudomonadota</taxon>
        <taxon>Gammaproteobacteria</taxon>
        <taxon>Pasteurellales</taxon>
        <taxon>Pasteurellaceae</taxon>
        <taxon>Pasteurella</taxon>
    </lineage>
</organism>
<gene>
    <name evidence="2" type="ORF">NM948_03465</name>
</gene>
<proteinExistence type="predicted"/>
<dbReference type="InterPro" id="IPR036390">
    <property type="entry name" value="WH_DNA-bd_sf"/>
</dbReference>
<dbReference type="InterPro" id="IPR036388">
    <property type="entry name" value="WH-like_DNA-bd_sf"/>
</dbReference>
<evidence type="ECO:0000313" key="3">
    <source>
        <dbReference type="Proteomes" id="UP001145481"/>
    </source>
</evidence>
<name>A0A9X3ZKH2_PASMD</name>
<dbReference type="CDD" id="cd00090">
    <property type="entry name" value="HTH_ARSR"/>
    <property type="match status" value="1"/>
</dbReference>
<dbReference type="EMBL" id="JANJHC010000005">
    <property type="protein sequence ID" value="MDA5622609.1"/>
    <property type="molecule type" value="Genomic_DNA"/>
</dbReference>
<feature type="domain" description="DUF4325" evidence="1">
    <location>
        <begin position="267"/>
        <end position="321"/>
    </location>
</feature>
<protein>
    <submittedName>
        <fullName evidence="2">DUF4325 domain-containing protein</fullName>
    </submittedName>
</protein>
<dbReference type="Gene3D" id="1.10.10.10">
    <property type="entry name" value="Winged helix-like DNA-binding domain superfamily/Winged helix DNA-binding domain"/>
    <property type="match status" value="1"/>
</dbReference>
<comment type="caution">
    <text evidence="2">The sequence shown here is derived from an EMBL/GenBank/DDBJ whole genome shotgun (WGS) entry which is preliminary data.</text>
</comment>